<dbReference type="AlphaFoldDB" id="A0A3A9AFP2"/>
<evidence type="ECO:0000313" key="2">
    <source>
        <dbReference type="Proteomes" id="UP000280696"/>
    </source>
</evidence>
<evidence type="ECO:0000313" key="1">
    <source>
        <dbReference type="EMBL" id="RKI90460.1"/>
    </source>
</evidence>
<protein>
    <submittedName>
        <fullName evidence="1">Uncharacterized protein</fullName>
    </submittedName>
</protein>
<keyword evidence="2" id="KW-1185">Reference proteome</keyword>
<dbReference type="EMBL" id="RAYQ01000014">
    <property type="protein sequence ID" value="RKI90460.1"/>
    <property type="molecule type" value="Genomic_DNA"/>
</dbReference>
<organism evidence="1 2">
    <name type="scientific">Parablautia intestinalis</name>
    <dbReference type="NCBI Taxonomy" id="2320100"/>
    <lineage>
        <taxon>Bacteria</taxon>
        <taxon>Bacillati</taxon>
        <taxon>Bacillota</taxon>
        <taxon>Clostridia</taxon>
        <taxon>Lachnospirales</taxon>
        <taxon>Lachnospiraceae</taxon>
        <taxon>Parablautia</taxon>
    </lineage>
</organism>
<dbReference type="RefSeq" id="WP_120470668.1">
    <property type="nucleotide sequence ID" value="NZ_RAYQ01000014.1"/>
</dbReference>
<dbReference type="Proteomes" id="UP000280696">
    <property type="component" value="Unassembled WGS sequence"/>
</dbReference>
<accession>A0A3A9AFP2</accession>
<sequence>MYHQMSIFDFIERIPQSEQDLSLPQFEELFDKVKNPVIRCANCLCQYCANNAEELWRKVEPAEMKEPCFNCDECQVYNGDFCLTNQQKSECVKFIISDYGAKKNRKRMRIIKNRI</sequence>
<gene>
    <name evidence="1" type="ORF">D7V94_13600</name>
</gene>
<name>A0A3A9AFP2_9FIRM</name>
<proteinExistence type="predicted"/>
<comment type="caution">
    <text evidence="1">The sequence shown here is derived from an EMBL/GenBank/DDBJ whole genome shotgun (WGS) entry which is preliminary data.</text>
</comment>
<reference evidence="1 2" key="1">
    <citation type="submission" date="2018-09" db="EMBL/GenBank/DDBJ databases">
        <title>Murine metabolic-syndrome-specific gut microbial biobank.</title>
        <authorList>
            <person name="Liu C."/>
        </authorList>
    </citation>
    <scope>NUCLEOTIDE SEQUENCE [LARGE SCALE GENOMIC DNA]</scope>
    <source>
        <strain evidence="1 2">0.1xD8-82</strain>
    </source>
</reference>
<dbReference type="OrthoDB" id="2054716at2"/>